<gene>
    <name evidence="7" type="ORF">K8V70_07250</name>
</gene>
<dbReference type="PANTHER" id="PTHR47514:SF1">
    <property type="entry name" value="TRANSKETOLASE N-TERMINAL SECTION-RELATED"/>
    <property type="match status" value="1"/>
</dbReference>
<evidence type="ECO:0000256" key="2">
    <source>
        <dbReference type="ARBA" id="ARBA00007131"/>
    </source>
</evidence>
<evidence type="ECO:0000256" key="3">
    <source>
        <dbReference type="ARBA" id="ARBA00022679"/>
    </source>
</evidence>
<feature type="domain" description="Transketolase N-terminal" evidence="6">
    <location>
        <begin position="14"/>
        <end position="277"/>
    </location>
</feature>
<comment type="similarity">
    <text evidence="2">Belongs to the transketolase family.</text>
</comment>
<dbReference type="InterPro" id="IPR029061">
    <property type="entry name" value="THDP-binding"/>
</dbReference>
<dbReference type="CDD" id="cd02012">
    <property type="entry name" value="TPP_TK"/>
    <property type="match status" value="1"/>
</dbReference>
<dbReference type="GO" id="GO:0016740">
    <property type="term" value="F:transferase activity"/>
    <property type="evidence" value="ECO:0007669"/>
    <property type="project" value="UniProtKB-KW"/>
</dbReference>
<proteinExistence type="inferred from homology"/>
<organism evidence="7 8">
    <name type="scientific">Enorma phocaeensis</name>
    <dbReference type="NCBI Taxonomy" id="1871019"/>
    <lineage>
        <taxon>Bacteria</taxon>
        <taxon>Bacillati</taxon>
        <taxon>Actinomycetota</taxon>
        <taxon>Coriobacteriia</taxon>
        <taxon>Coriobacteriales</taxon>
        <taxon>Coriobacteriaceae</taxon>
        <taxon>Enorma</taxon>
    </lineage>
</organism>
<dbReference type="InterPro" id="IPR049557">
    <property type="entry name" value="Transketolase_CS"/>
</dbReference>
<dbReference type="InterPro" id="IPR005474">
    <property type="entry name" value="Transketolase_N"/>
</dbReference>
<name>A0A921LTR0_9ACTN</name>
<dbReference type="PROSITE" id="PS00801">
    <property type="entry name" value="TRANSKETOLASE_1"/>
    <property type="match status" value="1"/>
</dbReference>
<dbReference type="RefSeq" id="WP_273190519.1">
    <property type="nucleotide sequence ID" value="NZ_DYUZ01000029.1"/>
</dbReference>
<evidence type="ECO:0000256" key="5">
    <source>
        <dbReference type="ARBA" id="ARBA00023052"/>
    </source>
</evidence>
<evidence type="ECO:0000259" key="6">
    <source>
        <dbReference type="Pfam" id="PF00456"/>
    </source>
</evidence>
<evidence type="ECO:0000313" key="7">
    <source>
        <dbReference type="EMBL" id="HJG37636.1"/>
    </source>
</evidence>
<protein>
    <submittedName>
        <fullName evidence="7">Transketolase</fullName>
    </submittedName>
</protein>
<dbReference type="Gene3D" id="3.40.50.970">
    <property type="match status" value="1"/>
</dbReference>
<dbReference type="GO" id="GO:0000287">
    <property type="term" value="F:magnesium ion binding"/>
    <property type="evidence" value="ECO:0007669"/>
    <property type="project" value="UniProtKB-ARBA"/>
</dbReference>
<reference evidence="7" key="2">
    <citation type="submission" date="2021-09" db="EMBL/GenBank/DDBJ databases">
        <authorList>
            <person name="Gilroy R."/>
        </authorList>
    </citation>
    <scope>NUCLEOTIDE SEQUENCE</scope>
    <source>
        <strain evidence="7">ChiHjej13B12-9602</strain>
    </source>
</reference>
<dbReference type="Proteomes" id="UP000753256">
    <property type="component" value="Unassembled WGS sequence"/>
</dbReference>
<comment type="caution">
    <text evidence="7">The sequence shown here is derived from an EMBL/GenBank/DDBJ whole genome shotgun (WGS) entry which is preliminary data.</text>
</comment>
<keyword evidence="3" id="KW-0808">Transferase</keyword>
<evidence type="ECO:0000313" key="8">
    <source>
        <dbReference type="Proteomes" id="UP000753256"/>
    </source>
</evidence>
<dbReference type="Pfam" id="PF00456">
    <property type="entry name" value="Transketolase_N"/>
    <property type="match status" value="1"/>
</dbReference>
<keyword evidence="4" id="KW-0479">Metal-binding</keyword>
<reference evidence="7" key="1">
    <citation type="journal article" date="2021" name="PeerJ">
        <title>Extensive microbial diversity within the chicken gut microbiome revealed by metagenomics and culture.</title>
        <authorList>
            <person name="Gilroy R."/>
            <person name="Ravi A."/>
            <person name="Getino M."/>
            <person name="Pursley I."/>
            <person name="Horton D.L."/>
            <person name="Alikhan N.F."/>
            <person name="Baker D."/>
            <person name="Gharbi K."/>
            <person name="Hall N."/>
            <person name="Watson M."/>
            <person name="Adriaenssens E.M."/>
            <person name="Foster-Nyarko E."/>
            <person name="Jarju S."/>
            <person name="Secka A."/>
            <person name="Antonio M."/>
            <person name="Oren A."/>
            <person name="Chaudhuri R.R."/>
            <person name="La Ragione R."/>
            <person name="Hildebrand F."/>
            <person name="Pallen M.J."/>
        </authorList>
    </citation>
    <scope>NUCLEOTIDE SEQUENCE</scope>
    <source>
        <strain evidence="7">ChiHjej13B12-9602</strain>
    </source>
</reference>
<comment type="cofactor">
    <cofactor evidence="1">
        <name>thiamine diphosphate</name>
        <dbReference type="ChEBI" id="CHEBI:58937"/>
    </cofactor>
</comment>
<evidence type="ECO:0000256" key="4">
    <source>
        <dbReference type="ARBA" id="ARBA00022723"/>
    </source>
</evidence>
<dbReference type="SUPFAM" id="SSF52518">
    <property type="entry name" value="Thiamin diphosphate-binding fold (THDP-binding)"/>
    <property type="match status" value="1"/>
</dbReference>
<dbReference type="EMBL" id="DYUZ01000029">
    <property type="protein sequence ID" value="HJG37636.1"/>
    <property type="molecule type" value="Genomic_DNA"/>
</dbReference>
<evidence type="ECO:0000256" key="1">
    <source>
        <dbReference type="ARBA" id="ARBA00001964"/>
    </source>
</evidence>
<sequence>MMAIPDGSVRDLLRAANAMRADVVSMIARAGSGHPGGSLSCVDILAVLYLGGIMNFDADDPGWEGRDLFFLSKGHAAPALYAAFHRLGWVDDDDIASLRTLGAKLQGHPDSNACPGVEVCSGSLGQGLPVAVGAAWALKRKATKEGCPERSVYALVGDGELQEGSNWEALMLGAHHRLHNLTLIVDKNRLELDTSVDSECTLGDLTQKLEAFGWCVFEVDGHDIEGLLGTLRSARRVRDARPRAVIAHTVKGKGISFMEDNVSWHGGAPDAVQTEQALSELAAERAAIEGGEVDE</sequence>
<dbReference type="AlphaFoldDB" id="A0A921LTR0"/>
<keyword evidence="5" id="KW-0786">Thiamine pyrophosphate</keyword>
<accession>A0A921LTR0</accession>
<dbReference type="PANTHER" id="PTHR47514">
    <property type="entry name" value="TRANSKETOLASE N-TERMINAL SECTION-RELATED"/>
    <property type="match status" value="1"/>
</dbReference>